<reference evidence="2 3" key="1">
    <citation type="submission" date="2020-05" db="EMBL/GenBank/DDBJ databases">
        <title>Hymenobacter terrestris sp. nov. and Hymenobacter lapidiphilus sp. nov., isolated from regoliths in Antarctica.</title>
        <authorList>
            <person name="Sedlacek I."/>
            <person name="Pantucek R."/>
            <person name="Zeman M."/>
            <person name="Holochova P."/>
            <person name="Kralova S."/>
            <person name="Stankova E."/>
            <person name="Sedo O."/>
            <person name="Micenkova L."/>
            <person name="Svec P."/>
            <person name="Gupta V."/>
            <person name="Sood U."/>
            <person name="Korpole U.S."/>
            <person name="Lal R."/>
        </authorList>
    </citation>
    <scope>NUCLEOTIDE SEQUENCE [LARGE SCALE GENOMIC DNA]</scope>
    <source>
        <strain evidence="2 3">P5252</strain>
    </source>
</reference>
<dbReference type="Proteomes" id="UP000626554">
    <property type="component" value="Unassembled WGS sequence"/>
</dbReference>
<protein>
    <recommendedName>
        <fullName evidence="4">T9SS type A sorting domain-containing protein</fullName>
    </recommendedName>
</protein>
<evidence type="ECO:0000313" key="2">
    <source>
        <dbReference type="EMBL" id="NVO83265.1"/>
    </source>
</evidence>
<comment type="caution">
    <text evidence="2">The sequence shown here is derived from an EMBL/GenBank/DDBJ whole genome shotgun (WGS) entry which is preliminary data.</text>
</comment>
<evidence type="ECO:0008006" key="4">
    <source>
        <dbReference type="Google" id="ProtNLM"/>
    </source>
</evidence>
<keyword evidence="3" id="KW-1185">Reference proteome</keyword>
<keyword evidence="1" id="KW-0732">Signal</keyword>
<accession>A0ABX2PYR3</accession>
<organism evidence="2 3">
    <name type="scientific">Hymenobacter terrestris</name>
    <dbReference type="NCBI Taxonomy" id="2748310"/>
    <lineage>
        <taxon>Bacteria</taxon>
        <taxon>Pseudomonadati</taxon>
        <taxon>Bacteroidota</taxon>
        <taxon>Cytophagia</taxon>
        <taxon>Cytophagales</taxon>
        <taxon>Hymenobacteraceae</taxon>
        <taxon>Hymenobacter</taxon>
    </lineage>
</organism>
<proteinExistence type="predicted"/>
<sequence>MSVHAWARALLVVGALFSSVPGFASHARGGEIYYTPVPGTANTYHITVRKYAVPPSPVVVEYGPDMELVCGQGGCSSTSAGSFVAKLLLTSSTRVLAPDCTAGSAIQVLVYEGDVELPPARWTLSMGDVNRTFGLLNLENSGNQSQYVESFLDNSSGLRNSSPQFIESRVPLLLGNQRQLYSFSAFDADGDSLVYQLVQPLQGGWQIAGSGIAPCAQPTVGFTPSHFQLNEVTGEAQTIPFTLAVGAFVMAVRVQEYRRLNASWTLIGSITRDLAYFARASSNSTPSFTSLQVGTVGQPFDKAIEVIPGQTIAVLLDATDADADQILTFSSAATTIVPGVALQPVSATQARLTWQVPADLPSGRYYLPVTVTDNGCPLFGSESRSVAFLVTARRVLSTGPTQPAAALFAVPTPFREQVEFRLRQPGTQPVTVWDALGRVVAQLVSTPDGRVVWRPENHLVAGMYLARTADGQQVRLLRE</sequence>
<gene>
    <name evidence="2" type="ORF">HW556_00060</name>
</gene>
<feature type="chain" id="PRO_5046994183" description="T9SS type A sorting domain-containing protein" evidence="1">
    <location>
        <begin position="25"/>
        <end position="479"/>
    </location>
</feature>
<evidence type="ECO:0000256" key="1">
    <source>
        <dbReference type="SAM" id="SignalP"/>
    </source>
</evidence>
<feature type="signal peptide" evidence="1">
    <location>
        <begin position="1"/>
        <end position="24"/>
    </location>
</feature>
<dbReference type="EMBL" id="JABKAV010000001">
    <property type="protein sequence ID" value="NVO83265.1"/>
    <property type="molecule type" value="Genomic_DNA"/>
</dbReference>
<name>A0ABX2PYR3_9BACT</name>
<evidence type="ECO:0000313" key="3">
    <source>
        <dbReference type="Proteomes" id="UP000626554"/>
    </source>
</evidence>
<dbReference type="RefSeq" id="WP_176896839.1">
    <property type="nucleotide sequence ID" value="NZ_JABKAV010000001.1"/>
</dbReference>